<dbReference type="CDD" id="cd00383">
    <property type="entry name" value="trans_reg_C"/>
    <property type="match status" value="1"/>
</dbReference>
<feature type="domain" description="Response regulatory" evidence="2">
    <location>
        <begin position="2"/>
        <end position="116"/>
    </location>
</feature>
<dbReference type="Pfam" id="PF00486">
    <property type="entry name" value="Trans_reg_C"/>
    <property type="match status" value="1"/>
</dbReference>
<dbReference type="SUPFAM" id="SSF52172">
    <property type="entry name" value="CheY-like"/>
    <property type="match status" value="1"/>
</dbReference>
<name>A0A0F9JCW1_9ZZZZ</name>
<dbReference type="PANTHER" id="PTHR48111">
    <property type="entry name" value="REGULATOR OF RPOS"/>
    <property type="match status" value="1"/>
</dbReference>
<dbReference type="InterPro" id="IPR001789">
    <property type="entry name" value="Sig_transdc_resp-reg_receiver"/>
</dbReference>
<feature type="domain" description="OmpR/PhoB-type" evidence="3">
    <location>
        <begin position="124"/>
        <end position="218"/>
    </location>
</feature>
<proteinExistence type="predicted"/>
<accession>A0A0F9JCW1</accession>
<dbReference type="PROSITE" id="PS50110">
    <property type="entry name" value="RESPONSE_REGULATORY"/>
    <property type="match status" value="1"/>
</dbReference>
<dbReference type="GO" id="GO:0032993">
    <property type="term" value="C:protein-DNA complex"/>
    <property type="evidence" value="ECO:0007669"/>
    <property type="project" value="TreeGrafter"/>
</dbReference>
<comment type="caution">
    <text evidence="4">The sequence shown here is derived from an EMBL/GenBank/DDBJ whole genome shotgun (WGS) entry which is preliminary data.</text>
</comment>
<dbReference type="GO" id="GO:0006355">
    <property type="term" value="P:regulation of DNA-templated transcription"/>
    <property type="evidence" value="ECO:0007669"/>
    <property type="project" value="InterPro"/>
</dbReference>
<evidence type="ECO:0000313" key="4">
    <source>
        <dbReference type="EMBL" id="KKM67639.1"/>
    </source>
</evidence>
<evidence type="ECO:0000259" key="2">
    <source>
        <dbReference type="PROSITE" id="PS50110"/>
    </source>
</evidence>
<dbReference type="PANTHER" id="PTHR48111:SF36">
    <property type="entry name" value="TRANSCRIPTIONAL REGULATORY PROTEIN CUTR"/>
    <property type="match status" value="1"/>
</dbReference>
<dbReference type="Gene3D" id="3.40.50.2300">
    <property type="match status" value="1"/>
</dbReference>
<reference evidence="4" key="1">
    <citation type="journal article" date="2015" name="Nature">
        <title>Complex archaea that bridge the gap between prokaryotes and eukaryotes.</title>
        <authorList>
            <person name="Spang A."/>
            <person name="Saw J.H."/>
            <person name="Jorgensen S.L."/>
            <person name="Zaremba-Niedzwiedzka K."/>
            <person name="Martijn J."/>
            <person name="Lind A.E."/>
            <person name="van Eijk R."/>
            <person name="Schleper C."/>
            <person name="Guy L."/>
            <person name="Ettema T.J."/>
        </authorList>
    </citation>
    <scope>NUCLEOTIDE SEQUENCE</scope>
</reference>
<dbReference type="InterPro" id="IPR011006">
    <property type="entry name" value="CheY-like_superfamily"/>
</dbReference>
<dbReference type="PROSITE" id="PS51755">
    <property type="entry name" value="OMPR_PHOB"/>
    <property type="match status" value="1"/>
</dbReference>
<dbReference type="EMBL" id="LAZR01010312">
    <property type="protein sequence ID" value="KKM67639.1"/>
    <property type="molecule type" value="Genomic_DNA"/>
</dbReference>
<dbReference type="GO" id="GO:0000976">
    <property type="term" value="F:transcription cis-regulatory region binding"/>
    <property type="evidence" value="ECO:0007669"/>
    <property type="project" value="TreeGrafter"/>
</dbReference>
<keyword evidence="1" id="KW-0238">DNA-binding</keyword>
<sequence>MRLLVVEDEPDLAQAVADHLRAGGHTPDCAATLDEAEAAVRVIAYDLVLLDLRLPDGDGLTLLRALRDRGASVPVLIVTARDRIMERIAGLEAGADDYLVKPYDLDEMLARITAILRRADNDRSPERSFGALTIRPGSMSVALNDRDVPVTRKEWALLDRLSRRPDVTHSKDDLENAVYGFGEEVDSNAIEVHVSRLRAKLGREVIRTMRGFGYRMGRK</sequence>
<gene>
    <name evidence="4" type="ORF">LCGC14_1469090</name>
</gene>
<dbReference type="CDD" id="cd17624">
    <property type="entry name" value="REC_OmpR_PmrA-like"/>
    <property type="match status" value="1"/>
</dbReference>
<dbReference type="InterPro" id="IPR001867">
    <property type="entry name" value="OmpR/PhoB-type_DNA-bd"/>
</dbReference>
<dbReference type="GO" id="GO:0000156">
    <property type="term" value="F:phosphorelay response regulator activity"/>
    <property type="evidence" value="ECO:0007669"/>
    <property type="project" value="TreeGrafter"/>
</dbReference>
<evidence type="ECO:0000259" key="3">
    <source>
        <dbReference type="PROSITE" id="PS51755"/>
    </source>
</evidence>
<dbReference type="AlphaFoldDB" id="A0A0F9JCW1"/>
<organism evidence="4">
    <name type="scientific">marine sediment metagenome</name>
    <dbReference type="NCBI Taxonomy" id="412755"/>
    <lineage>
        <taxon>unclassified sequences</taxon>
        <taxon>metagenomes</taxon>
        <taxon>ecological metagenomes</taxon>
    </lineage>
</organism>
<dbReference type="InterPro" id="IPR036388">
    <property type="entry name" value="WH-like_DNA-bd_sf"/>
</dbReference>
<dbReference type="SMART" id="SM00862">
    <property type="entry name" value="Trans_reg_C"/>
    <property type="match status" value="1"/>
</dbReference>
<dbReference type="Gene3D" id="1.10.10.10">
    <property type="entry name" value="Winged helix-like DNA-binding domain superfamily/Winged helix DNA-binding domain"/>
    <property type="match status" value="1"/>
</dbReference>
<dbReference type="GO" id="GO:0005829">
    <property type="term" value="C:cytosol"/>
    <property type="evidence" value="ECO:0007669"/>
    <property type="project" value="TreeGrafter"/>
</dbReference>
<evidence type="ECO:0000256" key="1">
    <source>
        <dbReference type="ARBA" id="ARBA00023125"/>
    </source>
</evidence>
<dbReference type="Pfam" id="PF00072">
    <property type="entry name" value="Response_reg"/>
    <property type="match status" value="1"/>
</dbReference>
<dbReference type="Gene3D" id="6.10.250.690">
    <property type="match status" value="1"/>
</dbReference>
<dbReference type="InterPro" id="IPR039420">
    <property type="entry name" value="WalR-like"/>
</dbReference>
<protein>
    <submittedName>
        <fullName evidence="4">Uncharacterized protein</fullName>
    </submittedName>
</protein>
<dbReference type="SMART" id="SM00448">
    <property type="entry name" value="REC"/>
    <property type="match status" value="1"/>
</dbReference>